<evidence type="ECO:0000256" key="2">
    <source>
        <dbReference type="ARBA" id="ARBA00006171"/>
    </source>
</evidence>
<organism evidence="6 7">
    <name type="scientific">Neolewinella agarilytica</name>
    <dbReference type="NCBI Taxonomy" id="478744"/>
    <lineage>
        <taxon>Bacteria</taxon>
        <taxon>Pseudomonadati</taxon>
        <taxon>Bacteroidota</taxon>
        <taxon>Saprospiria</taxon>
        <taxon>Saprospirales</taxon>
        <taxon>Lewinellaceae</taxon>
        <taxon>Neolewinella</taxon>
    </lineage>
</organism>
<dbReference type="STRING" id="478744.SAMN05444359_101336"/>
<dbReference type="OrthoDB" id="9797743at2"/>
<dbReference type="SFLD" id="SFLDG01129">
    <property type="entry name" value="C1.5:_HAD__Beta-PGM__Phosphata"/>
    <property type="match status" value="1"/>
</dbReference>
<reference evidence="7" key="1">
    <citation type="submission" date="2016-10" db="EMBL/GenBank/DDBJ databases">
        <authorList>
            <person name="Varghese N."/>
            <person name="Submissions S."/>
        </authorList>
    </citation>
    <scope>NUCLEOTIDE SEQUENCE [LARGE SCALE GENOMIC DNA]</scope>
    <source>
        <strain evidence="7">DSM 24740</strain>
    </source>
</reference>
<dbReference type="InterPro" id="IPR006439">
    <property type="entry name" value="HAD-SF_hydro_IA"/>
</dbReference>
<keyword evidence="7" id="KW-1185">Reference proteome</keyword>
<comment type="cofactor">
    <cofactor evidence="1">
        <name>Mg(2+)</name>
        <dbReference type="ChEBI" id="CHEBI:18420"/>
    </cofactor>
</comment>
<dbReference type="InterPro" id="IPR041492">
    <property type="entry name" value="HAD_2"/>
</dbReference>
<accession>A0A1H8ZHZ8</accession>
<keyword evidence="3" id="KW-0479">Metal-binding</keyword>
<evidence type="ECO:0000313" key="7">
    <source>
        <dbReference type="Proteomes" id="UP000199021"/>
    </source>
</evidence>
<comment type="similarity">
    <text evidence="2">Belongs to the HAD-like hydrolase superfamily. CbbY/CbbZ/Gph/YieH family.</text>
</comment>
<evidence type="ECO:0000256" key="1">
    <source>
        <dbReference type="ARBA" id="ARBA00001946"/>
    </source>
</evidence>
<dbReference type="RefSeq" id="WP_090165056.1">
    <property type="nucleotide sequence ID" value="NZ_FOFB01000001.1"/>
</dbReference>
<dbReference type="Pfam" id="PF13419">
    <property type="entry name" value="HAD_2"/>
    <property type="match status" value="1"/>
</dbReference>
<dbReference type="PANTHER" id="PTHR46193">
    <property type="entry name" value="6-PHOSPHOGLUCONATE PHOSPHATASE"/>
    <property type="match status" value="1"/>
</dbReference>
<dbReference type="SFLD" id="SFLDG01135">
    <property type="entry name" value="C1.5.6:_HAD__Beta-PGM__Phospha"/>
    <property type="match status" value="1"/>
</dbReference>
<dbReference type="Gene3D" id="1.10.150.240">
    <property type="entry name" value="Putative phosphatase, domain 2"/>
    <property type="match status" value="1"/>
</dbReference>
<dbReference type="AlphaFoldDB" id="A0A1H8ZHZ8"/>
<dbReference type="GO" id="GO:0003824">
    <property type="term" value="F:catalytic activity"/>
    <property type="evidence" value="ECO:0007669"/>
    <property type="project" value="UniProtKB-ARBA"/>
</dbReference>
<dbReference type="SFLD" id="SFLDS00003">
    <property type="entry name" value="Haloacid_Dehalogenase"/>
    <property type="match status" value="1"/>
</dbReference>
<evidence type="ECO:0000256" key="3">
    <source>
        <dbReference type="ARBA" id="ARBA00022723"/>
    </source>
</evidence>
<dbReference type="InterPro" id="IPR036412">
    <property type="entry name" value="HAD-like_sf"/>
</dbReference>
<proteinExistence type="inferred from homology"/>
<name>A0A1H8ZHZ8_9BACT</name>
<sequence length="216" mass="23455">MSQYLALLCDLDGTLADTEPQHCAAWLEMLQQDYQLSYDVHWFEQWIGTSDRVVADWLIQKHELSVSVDTLIGQKQQRFHAMVRKAGKSFPGVLEELAKLSEQFPLAIATNSGRGDTDVVVPALGLDRFTDVVVTATDVPNLKPAPDIYLLAAERLGVHAGGCVAIEDSAPGGLSAKAAGCYLIGLNDKVEMADEIIRDNAAALARALQILGTVYM</sequence>
<dbReference type="SUPFAM" id="SSF56784">
    <property type="entry name" value="HAD-like"/>
    <property type="match status" value="1"/>
</dbReference>
<dbReference type="NCBIfam" id="TIGR01509">
    <property type="entry name" value="HAD-SF-IA-v3"/>
    <property type="match status" value="1"/>
</dbReference>
<dbReference type="EMBL" id="FOFB01000001">
    <property type="protein sequence ID" value="SEP64159.1"/>
    <property type="molecule type" value="Genomic_DNA"/>
</dbReference>
<dbReference type="Proteomes" id="UP000199021">
    <property type="component" value="Unassembled WGS sequence"/>
</dbReference>
<evidence type="ECO:0000256" key="4">
    <source>
        <dbReference type="ARBA" id="ARBA00022842"/>
    </source>
</evidence>
<gene>
    <name evidence="6" type="ORF">SAMN05444359_101336</name>
</gene>
<evidence type="ECO:0000256" key="5">
    <source>
        <dbReference type="ARBA" id="ARBA00023277"/>
    </source>
</evidence>
<dbReference type="InterPro" id="IPR023198">
    <property type="entry name" value="PGP-like_dom2"/>
</dbReference>
<dbReference type="InParanoid" id="A0A1H8ZHZ8"/>
<keyword evidence="4" id="KW-0460">Magnesium</keyword>
<keyword evidence="5" id="KW-0119">Carbohydrate metabolism</keyword>
<dbReference type="InterPro" id="IPR023214">
    <property type="entry name" value="HAD_sf"/>
</dbReference>
<dbReference type="InterPro" id="IPR051600">
    <property type="entry name" value="Beta-PGM-like"/>
</dbReference>
<evidence type="ECO:0000313" key="6">
    <source>
        <dbReference type="EMBL" id="SEP64159.1"/>
    </source>
</evidence>
<dbReference type="PRINTS" id="PR00413">
    <property type="entry name" value="HADHALOGNASE"/>
</dbReference>
<dbReference type="FunCoup" id="A0A1H8ZHZ8">
    <property type="interactions" value="457"/>
</dbReference>
<dbReference type="GO" id="GO:0046872">
    <property type="term" value="F:metal ion binding"/>
    <property type="evidence" value="ECO:0007669"/>
    <property type="project" value="UniProtKB-KW"/>
</dbReference>
<protein>
    <submittedName>
        <fullName evidence="6">Haloacid dehalogenase superfamily, subfamily IA, variant 3 with third motif having DD or ED</fullName>
    </submittedName>
</protein>
<dbReference type="PANTHER" id="PTHR46193:SF18">
    <property type="entry name" value="HEXITOL PHOSPHATASE B"/>
    <property type="match status" value="1"/>
</dbReference>
<dbReference type="Gene3D" id="3.40.50.1000">
    <property type="entry name" value="HAD superfamily/HAD-like"/>
    <property type="match status" value="1"/>
</dbReference>